<dbReference type="PROSITE" id="PS00041">
    <property type="entry name" value="HTH_ARAC_FAMILY_1"/>
    <property type="match status" value="1"/>
</dbReference>
<dbReference type="InterPro" id="IPR037923">
    <property type="entry name" value="HTH-like"/>
</dbReference>
<dbReference type="GO" id="GO:0043565">
    <property type="term" value="F:sequence-specific DNA binding"/>
    <property type="evidence" value="ECO:0007669"/>
    <property type="project" value="InterPro"/>
</dbReference>
<dbReference type="RefSeq" id="WP_212697684.1">
    <property type="nucleotide sequence ID" value="NZ_CP058649.1"/>
</dbReference>
<evidence type="ECO:0000256" key="3">
    <source>
        <dbReference type="ARBA" id="ARBA00023163"/>
    </source>
</evidence>
<keyword evidence="2" id="KW-0238">DNA-binding</keyword>
<evidence type="ECO:0000256" key="1">
    <source>
        <dbReference type="ARBA" id="ARBA00023015"/>
    </source>
</evidence>
<dbReference type="SUPFAM" id="SSF46689">
    <property type="entry name" value="Homeodomain-like"/>
    <property type="match status" value="2"/>
</dbReference>
<evidence type="ECO:0000313" key="5">
    <source>
        <dbReference type="EMBL" id="QUI22202.1"/>
    </source>
</evidence>
<dbReference type="EMBL" id="CP058649">
    <property type="protein sequence ID" value="QUI22202.1"/>
    <property type="molecule type" value="Genomic_DNA"/>
</dbReference>
<proteinExistence type="predicted"/>
<name>A0A8J8MI13_9FIRM</name>
<dbReference type="AlphaFoldDB" id="A0A8J8MI13"/>
<sequence>MNKKQKKYRLDANINLPLVRSFGYNHFEEGNYLGWHDHEGYELTFVTKGSVIWELEDGSTHHVLSNQVSLMAPHVSHRGLENVTLPCDMFWMVFQPLAEKSHVNTPFSQASLAAMNQIFSERGNGVSDITPYMSATLHALHDECALYHASQDKTLILPSLHSMICQIILQSARCFSTVKSRDLSDDYMKSHDYIKQHYMEDIRVEDIANILGKKQTYVYHLFKINTGQTPSEYIQRYRIKQAIKHLKETKASMTYIAFEVGFSSSQYFTKVFKRYMGVSPSVFRKQVQEKH</sequence>
<feature type="domain" description="HTH araC/xylS-type" evidence="4">
    <location>
        <begin position="188"/>
        <end position="286"/>
    </location>
</feature>
<dbReference type="Proteomes" id="UP000683246">
    <property type="component" value="Chromosome"/>
</dbReference>
<keyword evidence="6" id="KW-1185">Reference proteome</keyword>
<dbReference type="Pfam" id="PF02311">
    <property type="entry name" value="AraC_binding"/>
    <property type="match status" value="1"/>
</dbReference>
<dbReference type="InterPro" id="IPR018060">
    <property type="entry name" value="HTH_AraC"/>
</dbReference>
<dbReference type="InterPro" id="IPR018062">
    <property type="entry name" value="HTH_AraC-typ_CS"/>
</dbReference>
<dbReference type="PANTHER" id="PTHR43280">
    <property type="entry name" value="ARAC-FAMILY TRANSCRIPTIONAL REGULATOR"/>
    <property type="match status" value="1"/>
</dbReference>
<dbReference type="SMART" id="SM00342">
    <property type="entry name" value="HTH_ARAC"/>
    <property type="match status" value="1"/>
</dbReference>
<gene>
    <name evidence="5" type="ORF">HZI73_07785</name>
</gene>
<dbReference type="Gene3D" id="2.60.120.10">
    <property type="entry name" value="Jelly Rolls"/>
    <property type="match status" value="1"/>
</dbReference>
<protein>
    <submittedName>
        <fullName evidence="5">Helix-turn-helix transcriptional regulator</fullName>
    </submittedName>
</protein>
<dbReference type="PRINTS" id="PR00032">
    <property type="entry name" value="HTHARAC"/>
</dbReference>
<dbReference type="Pfam" id="PF12833">
    <property type="entry name" value="HTH_18"/>
    <property type="match status" value="1"/>
</dbReference>
<dbReference type="PROSITE" id="PS01124">
    <property type="entry name" value="HTH_ARAC_FAMILY_2"/>
    <property type="match status" value="1"/>
</dbReference>
<accession>A0A8J8MI13</accession>
<dbReference type="PANTHER" id="PTHR43280:SF2">
    <property type="entry name" value="HTH-TYPE TRANSCRIPTIONAL REGULATOR EXSA"/>
    <property type="match status" value="1"/>
</dbReference>
<dbReference type="InterPro" id="IPR009057">
    <property type="entry name" value="Homeodomain-like_sf"/>
</dbReference>
<evidence type="ECO:0000259" key="4">
    <source>
        <dbReference type="PROSITE" id="PS01124"/>
    </source>
</evidence>
<dbReference type="InterPro" id="IPR003313">
    <property type="entry name" value="AraC-bd"/>
</dbReference>
<dbReference type="SUPFAM" id="SSF51215">
    <property type="entry name" value="Regulatory protein AraC"/>
    <property type="match status" value="1"/>
</dbReference>
<evidence type="ECO:0000256" key="2">
    <source>
        <dbReference type="ARBA" id="ARBA00023125"/>
    </source>
</evidence>
<dbReference type="GO" id="GO:0003700">
    <property type="term" value="F:DNA-binding transcription factor activity"/>
    <property type="evidence" value="ECO:0007669"/>
    <property type="project" value="InterPro"/>
</dbReference>
<dbReference type="Gene3D" id="1.10.10.60">
    <property type="entry name" value="Homeodomain-like"/>
    <property type="match status" value="2"/>
</dbReference>
<dbReference type="InterPro" id="IPR014710">
    <property type="entry name" value="RmlC-like_jellyroll"/>
</dbReference>
<keyword evidence="3" id="KW-0804">Transcription</keyword>
<reference evidence="5" key="1">
    <citation type="submission" date="2020-07" db="EMBL/GenBank/DDBJ databases">
        <title>Vallitalea pronyensis genome.</title>
        <authorList>
            <person name="Postec A."/>
        </authorList>
    </citation>
    <scope>NUCLEOTIDE SEQUENCE</scope>
    <source>
        <strain evidence="5">FatNI3</strain>
    </source>
</reference>
<dbReference type="KEGG" id="vpy:HZI73_07785"/>
<dbReference type="InterPro" id="IPR020449">
    <property type="entry name" value="Tscrpt_reg_AraC-type_HTH"/>
</dbReference>
<evidence type="ECO:0000313" key="6">
    <source>
        <dbReference type="Proteomes" id="UP000683246"/>
    </source>
</evidence>
<keyword evidence="1" id="KW-0805">Transcription regulation</keyword>
<organism evidence="5 6">
    <name type="scientific">Vallitalea pronyensis</name>
    <dbReference type="NCBI Taxonomy" id="1348613"/>
    <lineage>
        <taxon>Bacteria</taxon>
        <taxon>Bacillati</taxon>
        <taxon>Bacillota</taxon>
        <taxon>Clostridia</taxon>
        <taxon>Lachnospirales</taxon>
        <taxon>Vallitaleaceae</taxon>
        <taxon>Vallitalea</taxon>
    </lineage>
</organism>